<keyword evidence="3" id="KW-1185">Reference proteome</keyword>
<dbReference type="AlphaFoldDB" id="A0A392NY58"/>
<organism evidence="2 3">
    <name type="scientific">Trifolium medium</name>
    <dbReference type="NCBI Taxonomy" id="97028"/>
    <lineage>
        <taxon>Eukaryota</taxon>
        <taxon>Viridiplantae</taxon>
        <taxon>Streptophyta</taxon>
        <taxon>Embryophyta</taxon>
        <taxon>Tracheophyta</taxon>
        <taxon>Spermatophyta</taxon>
        <taxon>Magnoliopsida</taxon>
        <taxon>eudicotyledons</taxon>
        <taxon>Gunneridae</taxon>
        <taxon>Pentapetalae</taxon>
        <taxon>rosids</taxon>
        <taxon>fabids</taxon>
        <taxon>Fabales</taxon>
        <taxon>Fabaceae</taxon>
        <taxon>Papilionoideae</taxon>
        <taxon>50 kb inversion clade</taxon>
        <taxon>NPAAA clade</taxon>
        <taxon>Hologalegina</taxon>
        <taxon>IRL clade</taxon>
        <taxon>Trifolieae</taxon>
        <taxon>Trifolium</taxon>
    </lineage>
</organism>
<accession>A0A392NY58</accession>
<reference evidence="2 3" key="1">
    <citation type="journal article" date="2018" name="Front. Plant Sci.">
        <title>Red Clover (Trifolium pratense) and Zigzag Clover (T. medium) - A Picture of Genomic Similarities and Differences.</title>
        <authorList>
            <person name="Dluhosova J."/>
            <person name="Istvanek J."/>
            <person name="Nedelnik J."/>
            <person name="Repkova J."/>
        </authorList>
    </citation>
    <scope>NUCLEOTIDE SEQUENCE [LARGE SCALE GENOMIC DNA]</scope>
    <source>
        <strain evidence="3">cv. 10/8</strain>
        <tissue evidence="2">Leaf</tissue>
    </source>
</reference>
<comment type="caution">
    <text evidence="2">The sequence shown here is derived from an EMBL/GenBank/DDBJ whole genome shotgun (WGS) entry which is preliminary data.</text>
</comment>
<feature type="non-terminal residue" evidence="2">
    <location>
        <position position="1"/>
    </location>
</feature>
<dbReference type="Proteomes" id="UP000265520">
    <property type="component" value="Unassembled WGS sequence"/>
</dbReference>
<dbReference type="EMBL" id="LXQA010055224">
    <property type="protein sequence ID" value="MCI04384.1"/>
    <property type="molecule type" value="Genomic_DNA"/>
</dbReference>
<evidence type="ECO:0000313" key="2">
    <source>
        <dbReference type="EMBL" id="MCI04384.1"/>
    </source>
</evidence>
<feature type="compositionally biased region" description="Basic and acidic residues" evidence="1">
    <location>
        <begin position="1"/>
        <end position="12"/>
    </location>
</feature>
<evidence type="ECO:0000256" key="1">
    <source>
        <dbReference type="SAM" id="MobiDB-lite"/>
    </source>
</evidence>
<name>A0A392NY58_9FABA</name>
<sequence length="23" mass="2437">VATGDKDQRVKEALGTMGASVFR</sequence>
<evidence type="ECO:0000313" key="3">
    <source>
        <dbReference type="Proteomes" id="UP000265520"/>
    </source>
</evidence>
<proteinExistence type="predicted"/>
<feature type="region of interest" description="Disordered" evidence="1">
    <location>
        <begin position="1"/>
        <end position="23"/>
    </location>
</feature>
<protein>
    <submittedName>
        <fullName evidence="2">Uncharacterized protein</fullName>
    </submittedName>
</protein>